<organism evidence="3">
    <name type="scientific">Trepomonas sp. PC1</name>
    <dbReference type="NCBI Taxonomy" id="1076344"/>
    <lineage>
        <taxon>Eukaryota</taxon>
        <taxon>Metamonada</taxon>
        <taxon>Diplomonadida</taxon>
        <taxon>Hexamitidae</taxon>
        <taxon>Hexamitinae</taxon>
        <taxon>Trepomonas</taxon>
    </lineage>
</organism>
<proteinExistence type="predicted"/>
<dbReference type="InterPro" id="IPR002048">
    <property type="entry name" value="EF_hand_dom"/>
</dbReference>
<dbReference type="PROSITE" id="PS00018">
    <property type="entry name" value="EF_HAND_1"/>
    <property type="match status" value="1"/>
</dbReference>
<feature type="domain" description="EF-hand" evidence="2">
    <location>
        <begin position="11"/>
        <end position="46"/>
    </location>
</feature>
<dbReference type="EMBL" id="GDID01003005">
    <property type="protein sequence ID" value="JAP93601.1"/>
    <property type="molecule type" value="Transcribed_RNA"/>
</dbReference>
<reference evidence="3" key="1">
    <citation type="submission" date="2015-07" db="EMBL/GenBank/DDBJ databases">
        <title>Adaptation to a free-living lifestyle via gene acquisitions in the diplomonad Trepomonas sp. PC1.</title>
        <authorList>
            <person name="Xu F."/>
            <person name="Jerlstrom-Hultqvist J."/>
            <person name="Kolisko M."/>
            <person name="Simpson A.G.B."/>
            <person name="Roger A.J."/>
            <person name="Svard S.G."/>
            <person name="Andersson J.O."/>
        </authorList>
    </citation>
    <scope>NUCLEOTIDE SEQUENCE</scope>
    <source>
        <strain evidence="3">PC1</strain>
    </source>
</reference>
<gene>
    <name evidence="3" type="ORF">TPC1_14058</name>
</gene>
<dbReference type="PROSITE" id="PS50222">
    <property type="entry name" value="EF_HAND_2"/>
    <property type="match status" value="2"/>
</dbReference>
<dbReference type="AlphaFoldDB" id="A0A146KDS6"/>
<sequence length="173" mass="19738">MQQQTGGAQMMMNPMLQAKFYAVDTNRSGTISIFEIARAYQQFQFPPRSAKMLLQGITDMPYIDMNTFPMFDQYITSFYNAFAMVSMGRPRIMAQQAIQGLQSLQFPNLNPQNFVSIVQRFDVDKDGIEFGEFMGMCAFILICSRLMSKFDVNKDGHLNVDLNGLISIGLWFC</sequence>
<name>A0A146KDS6_9EUKA</name>
<dbReference type="Gene3D" id="1.10.238.10">
    <property type="entry name" value="EF-hand"/>
    <property type="match status" value="1"/>
</dbReference>
<dbReference type="InterPro" id="IPR011992">
    <property type="entry name" value="EF-hand-dom_pair"/>
</dbReference>
<accession>A0A146KDS6</accession>
<protein>
    <recommendedName>
        <fullName evidence="2">EF-hand domain-containing protein</fullName>
    </recommendedName>
</protein>
<evidence type="ECO:0000256" key="1">
    <source>
        <dbReference type="ARBA" id="ARBA00022837"/>
    </source>
</evidence>
<evidence type="ECO:0000259" key="2">
    <source>
        <dbReference type="PROSITE" id="PS50222"/>
    </source>
</evidence>
<feature type="domain" description="EF-hand" evidence="2">
    <location>
        <begin position="109"/>
        <end position="143"/>
    </location>
</feature>
<keyword evidence="1" id="KW-0106">Calcium</keyword>
<dbReference type="Pfam" id="PF13202">
    <property type="entry name" value="EF-hand_5"/>
    <property type="match status" value="1"/>
</dbReference>
<evidence type="ECO:0000313" key="3">
    <source>
        <dbReference type="EMBL" id="JAP93601.1"/>
    </source>
</evidence>
<dbReference type="InterPro" id="IPR018247">
    <property type="entry name" value="EF_Hand_1_Ca_BS"/>
</dbReference>
<dbReference type="SUPFAM" id="SSF47473">
    <property type="entry name" value="EF-hand"/>
    <property type="match status" value="1"/>
</dbReference>
<dbReference type="GO" id="GO:0005509">
    <property type="term" value="F:calcium ion binding"/>
    <property type="evidence" value="ECO:0007669"/>
    <property type="project" value="InterPro"/>
</dbReference>